<feature type="region of interest" description="Disordered" evidence="1">
    <location>
        <begin position="175"/>
        <end position="204"/>
    </location>
</feature>
<accession>A0A448XD29</accession>
<protein>
    <submittedName>
        <fullName evidence="2">Uncharacterized protein</fullName>
    </submittedName>
</protein>
<evidence type="ECO:0000313" key="3">
    <source>
        <dbReference type="Proteomes" id="UP000784294"/>
    </source>
</evidence>
<sequence length="239" mass="25984">MTMVCNSGHTVTQTRTNVRRHFSSSIQESSYPRHVVDTMSLALAEVCLNGSPFHSPQLPWQQSPEPNVPRRLATWGLFSERGEQLKTNGCRLELGQIWHRVVTATAMTAHCPDTCAQLASSMLTGGECILTVDRSTFLRRDCGLPALFSLGPASTSGDDHLVSLVLAGCRVATPEAGPTSGRTSVPNRQHSANKAVPLPRGGLDTNQKQHRIGLRVFWNFVMTLSLAISVCPPVSSARR</sequence>
<comment type="caution">
    <text evidence="2">The sequence shown here is derived from an EMBL/GenBank/DDBJ whole genome shotgun (WGS) entry which is preliminary data.</text>
</comment>
<reference evidence="2" key="1">
    <citation type="submission" date="2018-11" db="EMBL/GenBank/DDBJ databases">
        <authorList>
            <consortium name="Pathogen Informatics"/>
        </authorList>
    </citation>
    <scope>NUCLEOTIDE SEQUENCE</scope>
</reference>
<organism evidence="2 3">
    <name type="scientific">Protopolystoma xenopodis</name>
    <dbReference type="NCBI Taxonomy" id="117903"/>
    <lineage>
        <taxon>Eukaryota</taxon>
        <taxon>Metazoa</taxon>
        <taxon>Spiralia</taxon>
        <taxon>Lophotrochozoa</taxon>
        <taxon>Platyhelminthes</taxon>
        <taxon>Monogenea</taxon>
        <taxon>Polyopisthocotylea</taxon>
        <taxon>Polystomatidea</taxon>
        <taxon>Polystomatidae</taxon>
        <taxon>Protopolystoma</taxon>
    </lineage>
</organism>
<dbReference type="EMBL" id="CAAALY010246610">
    <property type="protein sequence ID" value="VEL33887.1"/>
    <property type="molecule type" value="Genomic_DNA"/>
</dbReference>
<feature type="compositionally biased region" description="Polar residues" evidence="1">
    <location>
        <begin position="180"/>
        <end position="192"/>
    </location>
</feature>
<dbReference type="Proteomes" id="UP000784294">
    <property type="component" value="Unassembled WGS sequence"/>
</dbReference>
<evidence type="ECO:0000313" key="2">
    <source>
        <dbReference type="EMBL" id="VEL33887.1"/>
    </source>
</evidence>
<evidence type="ECO:0000256" key="1">
    <source>
        <dbReference type="SAM" id="MobiDB-lite"/>
    </source>
</evidence>
<proteinExistence type="predicted"/>
<keyword evidence="3" id="KW-1185">Reference proteome</keyword>
<name>A0A448XD29_9PLAT</name>
<dbReference type="AlphaFoldDB" id="A0A448XD29"/>
<gene>
    <name evidence="2" type="ORF">PXEA_LOCUS27327</name>
</gene>